<reference evidence="3" key="1">
    <citation type="journal article" date="2014" name="Int. J. Syst. Evol. Microbiol.">
        <title>Complete genome sequence of Corynebacterium casei LMG S-19264T (=DSM 44701T), isolated from a smear-ripened cheese.</title>
        <authorList>
            <consortium name="US DOE Joint Genome Institute (JGI-PGF)"/>
            <person name="Walter F."/>
            <person name="Albersmeier A."/>
            <person name="Kalinowski J."/>
            <person name="Ruckert C."/>
        </authorList>
    </citation>
    <scope>NUCLEOTIDE SEQUENCE</scope>
    <source>
        <strain evidence="3">NBRC 110071</strain>
    </source>
</reference>
<dbReference type="RefSeq" id="WP_284383695.1">
    <property type="nucleotide sequence ID" value="NZ_BSNM01000026.1"/>
</dbReference>
<dbReference type="Pfam" id="PF08378">
    <property type="entry name" value="NERD"/>
    <property type="match status" value="1"/>
</dbReference>
<keyword evidence="3" id="KW-0238">DNA-binding</keyword>
<sequence length="271" mass="30881">MLDVDQIVATFYSAIFAQLKYLIPILFIIGLAKSAWFKGYIGELLVRLALKVFLDSKLYQVINNVTLEADDGTTQIDHIVVSPFGIFVVETKNMKGWIFGSEKQRTWTQKIYKKNFKFQNPLHQNYKHTQTLAQCLDIEESLLISVVVFVGESTFKTEMPNNVTYGGGLTRFIKNHKERVLDEGKINKIVKQIQEGRLKPSFKTDREHVRNLKQRHSREAVSQDNPVCPKCGNSMVKRLAKKGGNAGQEFWGCSTFPKCRAVVQTEDTTSI</sequence>
<keyword evidence="4" id="KW-1185">Reference proteome</keyword>
<evidence type="ECO:0000259" key="2">
    <source>
        <dbReference type="PROSITE" id="PS50965"/>
    </source>
</evidence>
<evidence type="ECO:0000313" key="3">
    <source>
        <dbReference type="EMBL" id="GLQ33315.1"/>
    </source>
</evidence>
<reference evidence="3" key="2">
    <citation type="submission" date="2023-01" db="EMBL/GenBank/DDBJ databases">
        <title>Draft genome sequence of Litoribrevibacter albus strain NBRC 110071.</title>
        <authorList>
            <person name="Sun Q."/>
            <person name="Mori K."/>
        </authorList>
    </citation>
    <scope>NUCLEOTIDE SEQUENCE</scope>
    <source>
        <strain evidence="3">NBRC 110071</strain>
    </source>
</reference>
<dbReference type="Gene3D" id="3.30.65.10">
    <property type="entry name" value="Bacterial Topoisomerase I, domain 1"/>
    <property type="match status" value="1"/>
</dbReference>
<dbReference type="PROSITE" id="PS50965">
    <property type="entry name" value="NERD"/>
    <property type="match status" value="1"/>
</dbReference>
<gene>
    <name evidence="3" type="ORF">GCM10007876_37950</name>
</gene>
<dbReference type="SUPFAM" id="SSF57783">
    <property type="entry name" value="Zinc beta-ribbon"/>
    <property type="match status" value="1"/>
</dbReference>
<dbReference type="GO" id="GO:0003677">
    <property type="term" value="F:DNA binding"/>
    <property type="evidence" value="ECO:0007669"/>
    <property type="project" value="UniProtKB-KW"/>
</dbReference>
<dbReference type="GO" id="GO:0006265">
    <property type="term" value="P:DNA topological change"/>
    <property type="evidence" value="ECO:0007669"/>
    <property type="project" value="InterPro"/>
</dbReference>
<feature type="domain" description="NERD" evidence="2">
    <location>
        <begin position="38"/>
        <end position="155"/>
    </location>
</feature>
<keyword evidence="1" id="KW-1133">Transmembrane helix</keyword>
<name>A0AA37SCE7_9GAMM</name>
<dbReference type="GO" id="GO:0005694">
    <property type="term" value="C:chromosome"/>
    <property type="evidence" value="ECO:0007669"/>
    <property type="project" value="InterPro"/>
</dbReference>
<keyword evidence="1" id="KW-0472">Membrane</keyword>
<feature type="transmembrane region" description="Helical" evidence="1">
    <location>
        <begin position="12"/>
        <end position="32"/>
    </location>
</feature>
<keyword evidence="1" id="KW-0812">Transmembrane</keyword>
<comment type="caution">
    <text evidence="3">The sequence shown here is derived from an EMBL/GenBank/DDBJ whole genome shotgun (WGS) entry which is preliminary data.</text>
</comment>
<dbReference type="AlphaFoldDB" id="A0AA37SCE7"/>
<dbReference type="GO" id="GO:0003916">
    <property type="term" value="F:DNA topoisomerase activity"/>
    <property type="evidence" value="ECO:0007669"/>
    <property type="project" value="InterPro"/>
</dbReference>
<dbReference type="Proteomes" id="UP001161389">
    <property type="component" value="Unassembled WGS sequence"/>
</dbReference>
<dbReference type="InterPro" id="IPR013498">
    <property type="entry name" value="Topo_IA_Znf"/>
</dbReference>
<proteinExistence type="predicted"/>
<accession>A0AA37SCE7</accession>
<evidence type="ECO:0000313" key="4">
    <source>
        <dbReference type="Proteomes" id="UP001161389"/>
    </source>
</evidence>
<dbReference type="InterPro" id="IPR011528">
    <property type="entry name" value="NERD"/>
</dbReference>
<organism evidence="3 4">
    <name type="scientific">Litoribrevibacter albus</name>
    <dbReference type="NCBI Taxonomy" id="1473156"/>
    <lineage>
        <taxon>Bacteria</taxon>
        <taxon>Pseudomonadati</taxon>
        <taxon>Pseudomonadota</taxon>
        <taxon>Gammaproteobacteria</taxon>
        <taxon>Oceanospirillales</taxon>
        <taxon>Oceanospirillaceae</taxon>
        <taxon>Litoribrevibacter</taxon>
    </lineage>
</organism>
<protein>
    <submittedName>
        <fullName evidence="3">DNA-binding protein</fullName>
    </submittedName>
</protein>
<evidence type="ECO:0000256" key="1">
    <source>
        <dbReference type="SAM" id="Phobius"/>
    </source>
</evidence>
<dbReference type="Pfam" id="PF01396">
    <property type="entry name" value="Zn_ribbon_Top1"/>
    <property type="match status" value="1"/>
</dbReference>
<dbReference type="EMBL" id="BSNM01000026">
    <property type="protein sequence ID" value="GLQ33315.1"/>
    <property type="molecule type" value="Genomic_DNA"/>
</dbReference>